<reference evidence="7 8" key="1">
    <citation type="submission" date="2018-07" db="EMBL/GenBank/DDBJ databases">
        <title>Genome sequence of Nitratireductor thuwali#1536.</title>
        <authorList>
            <person name="Michoud G."/>
            <person name="Merlino G."/>
            <person name="Sefrji F.O."/>
            <person name="Daffonchio D."/>
        </authorList>
    </citation>
    <scope>NUCLEOTIDE SEQUENCE [LARGE SCALE GENOMIC DNA]</scope>
    <source>
        <strain evidence="8">Nit1536</strain>
    </source>
</reference>
<accession>A0ABY5MIG5</accession>
<dbReference type="Proteomes" id="UP001342418">
    <property type="component" value="Chromosome"/>
</dbReference>
<evidence type="ECO:0000256" key="2">
    <source>
        <dbReference type="ARBA" id="ARBA00012587"/>
    </source>
</evidence>
<dbReference type="CDD" id="cd14668">
    <property type="entry name" value="mlta_B"/>
    <property type="match status" value="1"/>
</dbReference>
<protein>
    <recommendedName>
        <fullName evidence="2">peptidoglycan lytic exotransglycosylase</fullName>
        <ecNumber evidence="2">4.2.2.n1</ecNumber>
    </recommendedName>
    <alternativeName>
        <fullName evidence="5">Murein hydrolase A</fullName>
    </alternativeName>
</protein>
<dbReference type="SMART" id="SM00925">
    <property type="entry name" value="MltA"/>
    <property type="match status" value="1"/>
</dbReference>
<dbReference type="CDD" id="cd14485">
    <property type="entry name" value="mltA_like_LT_A"/>
    <property type="match status" value="1"/>
</dbReference>
<dbReference type="Pfam" id="PF03562">
    <property type="entry name" value="MltA"/>
    <property type="match status" value="1"/>
</dbReference>
<dbReference type="PANTHER" id="PTHR30124:SF0">
    <property type="entry name" value="MEMBRANE-BOUND LYTIC MUREIN TRANSGLYCOSYLASE A"/>
    <property type="match status" value="1"/>
</dbReference>
<keyword evidence="4" id="KW-0961">Cell wall biogenesis/degradation</keyword>
<dbReference type="PANTHER" id="PTHR30124">
    <property type="entry name" value="MEMBRANE-BOUND LYTIC MUREIN TRANSGLYCOSYLASE A"/>
    <property type="match status" value="1"/>
</dbReference>
<dbReference type="Pfam" id="PF06725">
    <property type="entry name" value="3D"/>
    <property type="match status" value="1"/>
</dbReference>
<comment type="catalytic activity">
    <reaction evidence="1">
        <text>Exolytic cleavage of the (1-&gt;4)-beta-glycosidic linkage between N-acetylmuramic acid (MurNAc) and N-acetylglucosamine (GlcNAc) residues in peptidoglycan, from either the reducing or the non-reducing ends of the peptidoglycan chains, with concomitant formation of a 1,6-anhydrobond in the MurNAc residue.</text>
        <dbReference type="EC" id="4.2.2.n1"/>
    </reaction>
</comment>
<dbReference type="InterPro" id="IPR026044">
    <property type="entry name" value="MltA"/>
</dbReference>
<dbReference type="GO" id="GO:0016829">
    <property type="term" value="F:lyase activity"/>
    <property type="evidence" value="ECO:0007669"/>
    <property type="project" value="UniProtKB-KW"/>
</dbReference>
<dbReference type="EMBL" id="CP030941">
    <property type="protein sequence ID" value="UUP17587.1"/>
    <property type="molecule type" value="Genomic_DNA"/>
</dbReference>
<proteinExistence type="predicted"/>
<evidence type="ECO:0000259" key="6">
    <source>
        <dbReference type="SMART" id="SM00925"/>
    </source>
</evidence>
<organism evidence="7 8">
    <name type="scientific">Nitratireductor thuwali</name>
    <dbReference type="NCBI Taxonomy" id="2267699"/>
    <lineage>
        <taxon>Bacteria</taxon>
        <taxon>Pseudomonadati</taxon>
        <taxon>Pseudomonadota</taxon>
        <taxon>Alphaproteobacteria</taxon>
        <taxon>Hyphomicrobiales</taxon>
        <taxon>Phyllobacteriaceae</taxon>
        <taxon>Nitratireductor</taxon>
    </lineage>
</organism>
<evidence type="ECO:0000256" key="3">
    <source>
        <dbReference type="ARBA" id="ARBA00023239"/>
    </source>
</evidence>
<evidence type="ECO:0000256" key="1">
    <source>
        <dbReference type="ARBA" id="ARBA00001420"/>
    </source>
</evidence>
<feature type="domain" description="Lytic transglycosylase MltA" evidence="6">
    <location>
        <begin position="115"/>
        <end position="272"/>
    </location>
</feature>
<name>A0ABY5MIG5_9HYPH</name>
<dbReference type="InterPro" id="IPR036908">
    <property type="entry name" value="RlpA-like_sf"/>
</dbReference>
<dbReference type="Gene3D" id="2.40.40.10">
    <property type="entry name" value="RlpA-like domain"/>
    <property type="match status" value="1"/>
</dbReference>
<dbReference type="EC" id="4.2.2.n1" evidence="2"/>
<dbReference type="InterPro" id="IPR005300">
    <property type="entry name" value="MltA_B"/>
</dbReference>
<evidence type="ECO:0000313" key="8">
    <source>
        <dbReference type="Proteomes" id="UP001342418"/>
    </source>
</evidence>
<gene>
    <name evidence="7" type="primary">mltA</name>
    <name evidence="7" type="ORF">NTH_02057</name>
</gene>
<dbReference type="PIRSF" id="PIRSF019422">
    <property type="entry name" value="MltA"/>
    <property type="match status" value="1"/>
</dbReference>
<evidence type="ECO:0000256" key="5">
    <source>
        <dbReference type="ARBA" id="ARBA00030918"/>
    </source>
</evidence>
<dbReference type="SUPFAM" id="SSF50685">
    <property type="entry name" value="Barwin-like endoglucanases"/>
    <property type="match status" value="1"/>
</dbReference>
<keyword evidence="8" id="KW-1185">Reference proteome</keyword>
<sequence length="379" mass="41331">MAEPGRNPEGWQGPIPAVRPVAFPDIAGWMSDDLLSAFAAFRRSAEYAKTVKPYRTGSFGISAASFGESFEAALSSRGDIGPADSRAFFEHFFRPHRVLPETGGQGFVTGYYEPEAKASLVRTERFQVPVYGRPLDLVEIDPDDPPPGIEPGYAFARREGERLIPYFDRRAIDTGALEGRGLELFWLDDRVDAFFIHVQGAARLHMPDGGVRRITYAGKTGHPFTGIGRVLAGMDEIPPSEVTMQSIRAWLADNPSRVDDILWRNRSYIFFRETEPGDAALGPVAAAKVQLTPGRSVAVDRLLHTFATPFFILSPALDAGGRPFQRLMIAQDTGSAITGPARGDLFMGTGKDAGETAGVIRHPADFHMLVPRAMDGLPG</sequence>
<evidence type="ECO:0000313" key="7">
    <source>
        <dbReference type="EMBL" id="UUP17587.1"/>
    </source>
</evidence>
<keyword evidence="3 7" id="KW-0456">Lyase</keyword>
<evidence type="ECO:0000256" key="4">
    <source>
        <dbReference type="ARBA" id="ARBA00023316"/>
    </source>
</evidence>
<dbReference type="InterPro" id="IPR010611">
    <property type="entry name" value="3D_dom"/>
</dbReference>
<dbReference type="Gene3D" id="2.40.240.50">
    <property type="entry name" value="Barwin-like endoglucanases"/>
    <property type="match status" value="1"/>
</dbReference>